<keyword evidence="17" id="KW-1185">Reference proteome</keyword>
<comment type="cofactor">
    <cofactor evidence="2">
        <name>[4Fe-4S] cluster</name>
        <dbReference type="ChEBI" id="CHEBI:49883"/>
    </cofactor>
</comment>
<sequence>MSARRVVVVGYGMAGARLAEEIRRRDPAGAVVDLTVIGGEPRPAYNRVLLSAVVAGTMTPDSVALHDEDWAERHRVDLRLGTQTTGIDRDNRVVHLADGSTVDYDVLVLATGARPWLPPVEGLADADGVVAFRSLDDCDRILAAARVGAPVAVLGGGLLGLEAARGLAGRGNLVTVVHPVGHLMERQLDPEGGRVLAGTLARLGIEFRLGVTAARYLPGDGLKLDDGTLVPADLVVVSAGVRADTALAAGAGLDVDRGILVDDALRTSDGRIHALGDCAQHPGTVSGLVQPAWEQAAVLADLLTGTDTAARYRGTPVVTRLKARDIDLAAFGDPHTADPADEVVTVSDPARGHYAKLVVRGDRAAGAIVLGTPAAAARLVQHYDRGIPLPADRLGTLLGRVGDDTAPTTDNPADLPASAVICRCNSVTKGRLVQCWRAGATGVSELAEATRATTGCGTCADTVRGIADWLAETS</sequence>
<evidence type="ECO:0000259" key="14">
    <source>
        <dbReference type="Pfam" id="PF07992"/>
    </source>
</evidence>
<keyword evidence="9" id="KW-0274">FAD</keyword>
<evidence type="ECO:0000256" key="4">
    <source>
        <dbReference type="ARBA" id="ARBA00005096"/>
    </source>
</evidence>
<evidence type="ECO:0000256" key="8">
    <source>
        <dbReference type="ARBA" id="ARBA00022723"/>
    </source>
</evidence>
<dbReference type="InterPro" id="IPR007419">
    <property type="entry name" value="BFD-like_2Fe2S-bd_dom"/>
</dbReference>
<dbReference type="GO" id="GO:0051536">
    <property type="term" value="F:iron-sulfur cluster binding"/>
    <property type="evidence" value="ECO:0007669"/>
    <property type="project" value="UniProtKB-KW"/>
</dbReference>
<dbReference type="InterPro" id="IPR052034">
    <property type="entry name" value="NasD-like"/>
</dbReference>
<evidence type="ECO:0000256" key="1">
    <source>
        <dbReference type="ARBA" id="ARBA00001929"/>
    </source>
</evidence>
<gene>
    <name evidence="16" type="ORF">EWH70_16825</name>
</gene>
<keyword evidence="11" id="KW-0408">Iron</keyword>
<dbReference type="InterPro" id="IPR041854">
    <property type="entry name" value="BFD-like_2Fe2S-bd_dom_sf"/>
</dbReference>
<feature type="domain" description="BFD-like [2Fe-2S]-binding" evidence="13">
    <location>
        <begin position="420"/>
        <end position="466"/>
    </location>
</feature>
<comment type="similarity">
    <text evidence="5">Belongs to the nitrite and sulfite reductase 4Fe-4S domain family.</text>
</comment>
<comment type="cofactor">
    <cofactor evidence="1">
        <name>siroheme</name>
        <dbReference type="ChEBI" id="CHEBI:60052"/>
    </cofactor>
</comment>
<comment type="caution">
    <text evidence="16">The sequence shown here is derived from an EMBL/GenBank/DDBJ whole genome shotgun (WGS) entry which is preliminary data.</text>
</comment>
<dbReference type="Gene3D" id="1.10.10.1100">
    <property type="entry name" value="BFD-like [2Fe-2S]-binding domain"/>
    <property type="match status" value="1"/>
</dbReference>
<keyword evidence="7" id="KW-0285">Flavoprotein</keyword>
<evidence type="ECO:0000259" key="15">
    <source>
        <dbReference type="Pfam" id="PF18267"/>
    </source>
</evidence>
<dbReference type="PRINTS" id="PR00411">
    <property type="entry name" value="PNDRDTASEI"/>
</dbReference>
<evidence type="ECO:0000256" key="10">
    <source>
        <dbReference type="ARBA" id="ARBA00023002"/>
    </source>
</evidence>
<keyword evidence="12" id="KW-0411">Iron-sulfur</keyword>
<dbReference type="Pfam" id="PF07992">
    <property type="entry name" value="Pyr_redox_2"/>
    <property type="match status" value="1"/>
</dbReference>
<dbReference type="PANTHER" id="PTHR43809">
    <property type="entry name" value="NITRITE REDUCTASE (NADH) LARGE SUBUNIT"/>
    <property type="match status" value="1"/>
</dbReference>
<comment type="pathway">
    <text evidence="4">Nitrogen metabolism; nitrate reduction (assimilation).</text>
</comment>
<evidence type="ECO:0000256" key="11">
    <source>
        <dbReference type="ARBA" id="ARBA00023004"/>
    </source>
</evidence>
<keyword evidence="8" id="KW-0479">Metal-binding</keyword>
<dbReference type="GO" id="GO:0046872">
    <property type="term" value="F:metal ion binding"/>
    <property type="evidence" value="ECO:0007669"/>
    <property type="project" value="UniProtKB-KW"/>
</dbReference>
<dbReference type="Gene3D" id="3.50.50.60">
    <property type="entry name" value="FAD/NAD(P)-binding domain"/>
    <property type="match status" value="2"/>
</dbReference>
<dbReference type="SUPFAM" id="SSF51905">
    <property type="entry name" value="FAD/NAD(P)-binding domain"/>
    <property type="match status" value="2"/>
</dbReference>
<evidence type="ECO:0000256" key="7">
    <source>
        <dbReference type="ARBA" id="ARBA00022630"/>
    </source>
</evidence>
<evidence type="ECO:0000256" key="6">
    <source>
        <dbReference type="ARBA" id="ARBA00022617"/>
    </source>
</evidence>
<protein>
    <submittedName>
        <fullName evidence="16">NAD(P)/FAD-dependent oxidoreductase</fullName>
    </submittedName>
</protein>
<reference evidence="16 17" key="1">
    <citation type="submission" date="2019-02" db="EMBL/GenBank/DDBJ databases">
        <title>Draft genome sequence of Amycolatopsis sp. 8-3EHSu isolated from roots of Suaeda maritima.</title>
        <authorList>
            <person name="Duangmal K."/>
            <person name="Chantavorakit T."/>
        </authorList>
    </citation>
    <scope>NUCLEOTIDE SEQUENCE [LARGE SCALE GENOMIC DNA]</scope>
    <source>
        <strain evidence="16 17">8-3EHSu</strain>
    </source>
</reference>
<evidence type="ECO:0000259" key="13">
    <source>
        <dbReference type="Pfam" id="PF04324"/>
    </source>
</evidence>
<dbReference type="PRINTS" id="PR00368">
    <property type="entry name" value="FADPNR"/>
</dbReference>
<dbReference type="InterPro" id="IPR023753">
    <property type="entry name" value="FAD/NAD-binding_dom"/>
</dbReference>
<organism evidence="16 17">
    <name type="scientific">Amycolatopsis suaedae</name>
    <dbReference type="NCBI Taxonomy" id="2510978"/>
    <lineage>
        <taxon>Bacteria</taxon>
        <taxon>Bacillati</taxon>
        <taxon>Actinomycetota</taxon>
        <taxon>Actinomycetes</taxon>
        <taxon>Pseudonocardiales</taxon>
        <taxon>Pseudonocardiaceae</taxon>
        <taxon>Amycolatopsis</taxon>
    </lineage>
</organism>
<keyword evidence="6" id="KW-0349">Heme</keyword>
<dbReference type="Pfam" id="PF04324">
    <property type="entry name" value="Fer2_BFD"/>
    <property type="match status" value="1"/>
</dbReference>
<feature type="domain" description="FAD/NAD(P)-binding" evidence="14">
    <location>
        <begin position="5"/>
        <end position="295"/>
    </location>
</feature>
<dbReference type="InterPro" id="IPR016156">
    <property type="entry name" value="FAD/NAD-linked_Rdtase_dimer_sf"/>
</dbReference>
<evidence type="ECO:0000256" key="3">
    <source>
        <dbReference type="ARBA" id="ARBA00001974"/>
    </source>
</evidence>
<keyword evidence="10" id="KW-0560">Oxidoreductase</keyword>
<dbReference type="InterPro" id="IPR041575">
    <property type="entry name" value="Rubredoxin_C"/>
</dbReference>
<dbReference type="GO" id="GO:0016491">
    <property type="term" value="F:oxidoreductase activity"/>
    <property type="evidence" value="ECO:0007669"/>
    <property type="project" value="UniProtKB-KW"/>
</dbReference>
<evidence type="ECO:0000256" key="12">
    <source>
        <dbReference type="ARBA" id="ARBA00023014"/>
    </source>
</evidence>
<evidence type="ECO:0000256" key="5">
    <source>
        <dbReference type="ARBA" id="ARBA00010429"/>
    </source>
</evidence>
<evidence type="ECO:0000313" key="16">
    <source>
        <dbReference type="EMBL" id="RZQ62629.1"/>
    </source>
</evidence>
<dbReference type="Gene3D" id="3.30.390.30">
    <property type="match status" value="1"/>
</dbReference>
<proteinExistence type="inferred from homology"/>
<evidence type="ECO:0000256" key="9">
    <source>
        <dbReference type="ARBA" id="ARBA00022827"/>
    </source>
</evidence>
<comment type="cofactor">
    <cofactor evidence="3">
        <name>FAD</name>
        <dbReference type="ChEBI" id="CHEBI:57692"/>
    </cofactor>
</comment>
<dbReference type="Pfam" id="PF18267">
    <property type="entry name" value="Rubredoxin_C"/>
    <property type="match status" value="1"/>
</dbReference>
<evidence type="ECO:0000256" key="2">
    <source>
        <dbReference type="ARBA" id="ARBA00001966"/>
    </source>
</evidence>
<dbReference type="OrthoDB" id="9768666at2"/>
<dbReference type="AlphaFoldDB" id="A0A4Q7J673"/>
<dbReference type="RefSeq" id="WP_130476367.1">
    <property type="nucleotide sequence ID" value="NZ_SFCC01000008.1"/>
</dbReference>
<name>A0A4Q7J673_9PSEU</name>
<dbReference type="EMBL" id="SFCC01000008">
    <property type="protein sequence ID" value="RZQ62629.1"/>
    <property type="molecule type" value="Genomic_DNA"/>
</dbReference>
<evidence type="ECO:0000313" key="17">
    <source>
        <dbReference type="Proteomes" id="UP000292003"/>
    </source>
</evidence>
<dbReference type="Proteomes" id="UP000292003">
    <property type="component" value="Unassembled WGS sequence"/>
</dbReference>
<dbReference type="PANTHER" id="PTHR43809:SF1">
    <property type="entry name" value="NITRITE REDUCTASE (NADH) LARGE SUBUNIT"/>
    <property type="match status" value="1"/>
</dbReference>
<dbReference type="InterPro" id="IPR036188">
    <property type="entry name" value="FAD/NAD-bd_sf"/>
</dbReference>
<feature type="domain" description="NADH-rubredoxin oxidoreductase C-terminal" evidence="15">
    <location>
        <begin position="318"/>
        <end position="378"/>
    </location>
</feature>
<accession>A0A4Q7J673</accession>